<feature type="region of interest" description="Disordered" evidence="1">
    <location>
        <begin position="1"/>
        <end position="24"/>
    </location>
</feature>
<dbReference type="OrthoDB" id="529516at2759"/>
<accession>A0A835WXZ7</accession>
<dbReference type="AlphaFoldDB" id="A0A835WXZ7"/>
<gene>
    <name evidence="2" type="ORF">HYH02_001403</name>
</gene>
<reference evidence="2" key="1">
    <citation type="journal article" date="2020" name="bioRxiv">
        <title>Comparative genomics of Chlamydomonas.</title>
        <authorList>
            <person name="Craig R.J."/>
            <person name="Hasan A.R."/>
            <person name="Ness R.W."/>
            <person name="Keightley P.D."/>
        </authorList>
    </citation>
    <scope>NUCLEOTIDE SEQUENCE</scope>
    <source>
        <strain evidence="2">CCAP 11/173</strain>
    </source>
</reference>
<keyword evidence="3" id="KW-1185">Reference proteome</keyword>
<evidence type="ECO:0000313" key="2">
    <source>
        <dbReference type="EMBL" id="KAG2454380.1"/>
    </source>
</evidence>
<comment type="caution">
    <text evidence="2">The sequence shown here is derived from an EMBL/GenBank/DDBJ whole genome shotgun (WGS) entry which is preliminary data.</text>
</comment>
<organism evidence="2 3">
    <name type="scientific">Chlamydomonas schloesseri</name>
    <dbReference type="NCBI Taxonomy" id="2026947"/>
    <lineage>
        <taxon>Eukaryota</taxon>
        <taxon>Viridiplantae</taxon>
        <taxon>Chlorophyta</taxon>
        <taxon>core chlorophytes</taxon>
        <taxon>Chlorophyceae</taxon>
        <taxon>CS clade</taxon>
        <taxon>Chlamydomonadales</taxon>
        <taxon>Chlamydomonadaceae</taxon>
        <taxon>Chlamydomonas</taxon>
    </lineage>
</organism>
<feature type="compositionally biased region" description="Low complexity" evidence="1">
    <location>
        <begin position="1"/>
        <end position="15"/>
    </location>
</feature>
<dbReference type="Proteomes" id="UP000613740">
    <property type="component" value="Unassembled WGS sequence"/>
</dbReference>
<evidence type="ECO:0000256" key="1">
    <source>
        <dbReference type="SAM" id="MobiDB-lite"/>
    </source>
</evidence>
<proteinExistence type="predicted"/>
<protein>
    <submittedName>
        <fullName evidence="2">Uncharacterized protein</fullName>
    </submittedName>
</protein>
<dbReference type="EMBL" id="JAEHOD010000002">
    <property type="protein sequence ID" value="KAG2454380.1"/>
    <property type="molecule type" value="Genomic_DNA"/>
</dbReference>
<sequence>MGARAQSAASSLRRSTGSIRPMDFVGTDTFRGTSASSTASRMSLYSKNGGEVGLDNTCNVLRVESPISGDLLVAPLARNWGNVRDPVSGTPMRFHGEMAVLQTPGAGNQLMRHRNFYITKDVDITIQTLRSTTKVNKYTNEKVGTAGTPTGIDPSLMLYQSRR</sequence>
<evidence type="ECO:0000313" key="3">
    <source>
        <dbReference type="Proteomes" id="UP000613740"/>
    </source>
</evidence>
<name>A0A835WXZ7_9CHLO</name>